<sequence length="102" mass="10811">MTFSDLMKRVKDEGGAEVRALPNATLAAALETAFGVIIAEVRDGGEGDTRIPRLGVFRSKSVIAKEGPSAGKPVMRTLFVQPKPAGEKADDTLSDLQEPSVE</sequence>
<reference evidence="2" key="1">
    <citation type="submission" date="2021-04" db="EMBL/GenBank/DDBJ databases">
        <title>The genome sequence of Ideonella sp. 4Y11.</title>
        <authorList>
            <person name="Liu Y."/>
        </authorList>
    </citation>
    <scope>NUCLEOTIDE SEQUENCE</scope>
    <source>
        <strain evidence="2">4Y11</strain>
    </source>
</reference>
<evidence type="ECO:0000313" key="3">
    <source>
        <dbReference type="Proteomes" id="UP000678374"/>
    </source>
</evidence>
<organism evidence="2 3">
    <name type="scientific">Ideonella aquatica</name>
    <dbReference type="NCBI Taxonomy" id="2824119"/>
    <lineage>
        <taxon>Bacteria</taxon>
        <taxon>Pseudomonadati</taxon>
        <taxon>Pseudomonadota</taxon>
        <taxon>Betaproteobacteria</taxon>
        <taxon>Burkholderiales</taxon>
        <taxon>Sphaerotilaceae</taxon>
        <taxon>Ideonella</taxon>
    </lineage>
</organism>
<dbReference type="AlphaFoldDB" id="A0A940YL35"/>
<dbReference type="Proteomes" id="UP000678374">
    <property type="component" value="Unassembled WGS sequence"/>
</dbReference>
<accession>A0A940YL35</accession>
<proteinExistence type="predicted"/>
<feature type="region of interest" description="Disordered" evidence="1">
    <location>
        <begin position="82"/>
        <end position="102"/>
    </location>
</feature>
<gene>
    <name evidence="2" type="ORF">KAK06_13490</name>
</gene>
<protein>
    <submittedName>
        <fullName evidence="2">Uncharacterized protein</fullName>
    </submittedName>
</protein>
<dbReference type="EMBL" id="JAGQDE010000011">
    <property type="protein sequence ID" value="MBQ0959961.1"/>
    <property type="molecule type" value="Genomic_DNA"/>
</dbReference>
<name>A0A940YL35_9BURK</name>
<comment type="caution">
    <text evidence="2">The sequence shown here is derived from an EMBL/GenBank/DDBJ whole genome shotgun (WGS) entry which is preliminary data.</text>
</comment>
<evidence type="ECO:0000313" key="2">
    <source>
        <dbReference type="EMBL" id="MBQ0959961.1"/>
    </source>
</evidence>
<keyword evidence="3" id="KW-1185">Reference proteome</keyword>
<evidence type="ECO:0000256" key="1">
    <source>
        <dbReference type="SAM" id="MobiDB-lite"/>
    </source>
</evidence>
<dbReference type="RefSeq" id="WP_210802640.1">
    <property type="nucleotide sequence ID" value="NZ_JAGQDE010000011.1"/>
</dbReference>